<dbReference type="PANTHER" id="PTHR42987:SF7">
    <property type="entry name" value="SIGNAL PEPTIDE PEPTIDASE SPPA-RELATED"/>
    <property type="match status" value="1"/>
</dbReference>
<dbReference type="SUPFAM" id="SSF52096">
    <property type="entry name" value="ClpP/crotonase"/>
    <property type="match status" value="1"/>
</dbReference>
<evidence type="ECO:0000313" key="7">
    <source>
        <dbReference type="EMBL" id="NNF07736.1"/>
    </source>
</evidence>
<evidence type="ECO:0000256" key="2">
    <source>
        <dbReference type="ARBA" id="ARBA00022670"/>
    </source>
</evidence>
<dbReference type="InterPro" id="IPR002142">
    <property type="entry name" value="Peptidase_S49"/>
</dbReference>
<evidence type="ECO:0000256" key="4">
    <source>
        <dbReference type="ARBA" id="ARBA00022825"/>
    </source>
</evidence>
<keyword evidence="4" id="KW-0720">Serine protease</keyword>
<evidence type="ECO:0000259" key="6">
    <source>
        <dbReference type="Pfam" id="PF01343"/>
    </source>
</evidence>
<evidence type="ECO:0000256" key="3">
    <source>
        <dbReference type="ARBA" id="ARBA00022801"/>
    </source>
</evidence>
<proteinExistence type="inferred from homology"/>
<accession>A0A7Y2E9K7</accession>
<dbReference type="Proteomes" id="UP000547674">
    <property type="component" value="Unassembled WGS sequence"/>
</dbReference>
<protein>
    <submittedName>
        <fullName evidence="7">Signal peptide peptidase SppA</fullName>
    </submittedName>
</protein>
<feature type="domain" description="Peptidase S49" evidence="6">
    <location>
        <begin position="99"/>
        <end position="248"/>
    </location>
</feature>
<dbReference type="AlphaFoldDB" id="A0A7Y2E9K7"/>
<dbReference type="PANTHER" id="PTHR42987">
    <property type="entry name" value="PEPTIDASE S49"/>
    <property type="match status" value="1"/>
</dbReference>
<evidence type="ECO:0000256" key="1">
    <source>
        <dbReference type="ARBA" id="ARBA00008683"/>
    </source>
</evidence>
<dbReference type="Gene3D" id="3.90.226.10">
    <property type="entry name" value="2-enoyl-CoA Hydratase, Chain A, domain 1"/>
    <property type="match status" value="1"/>
</dbReference>
<gene>
    <name evidence="7" type="primary">sppA</name>
    <name evidence="7" type="ORF">HKN21_13315</name>
</gene>
<dbReference type="NCBIfam" id="TIGR00706">
    <property type="entry name" value="SppA_dom"/>
    <property type="match status" value="1"/>
</dbReference>
<reference evidence="7 8" key="1">
    <citation type="submission" date="2020-03" db="EMBL/GenBank/DDBJ databases">
        <title>Metabolic flexibility allows generalist bacteria to become dominant in a frequently disturbed ecosystem.</title>
        <authorList>
            <person name="Chen Y.-J."/>
            <person name="Leung P.M."/>
            <person name="Bay S.K."/>
            <person name="Hugenholtz P."/>
            <person name="Kessler A.J."/>
            <person name="Shelley G."/>
            <person name="Waite D.W."/>
            <person name="Cook P.L."/>
            <person name="Greening C."/>
        </authorList>
    </citation>
    <scope>NUCLEOTIDE SEQUENCE [LARGE SCALE GENOMIC DNA]</scope>
    <source>
        <strain evidence="7">SS_bin_28</strain>
    </source>
</reference>
<dbReference type="CDD" id="cd07023">
    <property type="entry name" value="S49_Sppa_N_C"/>
    <property type="match status" value="1"/>
</dbReference>
<dbReference type="InterPro" id="IPR047272">
    <property type="entry name" value="S49_SppA_C"/>
</dbReference>
<sequence>MASRSQGLLIGCLLFISAFAVVAILIAFLFGFSTTFPALGSDRVGLIKIEGPISNVDAWIDEIEANRTDSSVGAVVLRINSPGGEVAPSQELYNAVTRLQQTKPVVASFGSVAASGGYYAAVPADTILANPGTLTGSIGVIFSFPTARELLEKIGLRYEVYKSGDLKDIGSFSRRPSEQDDAVFDALVADVYDQFVEAVMEGRGMTRSEVLPLADGRIFSGRQAVEVGLVDGLGDLHQAILTAASMAGISGEPRVVRKARPLAPIWFLLDDLMRGQLGPLTSPALQYRTR</sequence>
<feature type="transmembrane region" description="Helical" evidence="5">
    <location>
        <begin position="7"/>
        <end position="32"/>
    </location>
</feature>
<keyword evidence="2" id="KW-0645">Protease</keyword>
<dbReference type="InterPro" id="IPR029045">
    <property type="entry name" value="ClpP/crotonase-like_dom_sf"/>
</dbReference>
<dbReference type="InterPro" id="IPR004635">
    <property type="entry name" value="Pept_S49_SppA"/>
</dbReference>
<comment type="similarity">
    <text evidence="1">Belongs to the peptidase S49 family.</text>
</comment>
<comment type="caution">
    <text evidence="7">The sequence shown here is derived from an EMBL/GenBank/DDBJ whole genome shotgun (WGS) entry which is preliminary data.</text>
</comment>
<organism evidence="7 8">
    <name type="scientific">Eiseniibacteriota bacterium</name>
    <dbReference type="NCBI Taxonomy" id="2212470"/>
    <lineage>
        <taxon>Bacteria</taxon>
        <taxon>Candidatus Eiseniibacteriota</taxon>
    </lineage>
</organism>
<dbReference type="Pfam" id="PF01343">
    <property type="entry name" value="Peptidase_S49"/>
    <property type="match status" value="1"/>
</dbReference>
<dbReference type="EMBL" id="JABDJR010000534">
    <property type="protein sequence ID" value="NNF07736.1"/>
    <property type="molecule type" value="Genomic_DNA"/>
</dbReference>
<evidence type="ECO:0000256" key="5">
    <source>
        <dbReference type="SAM" id="Phobius"/>
    </source>
</evidence>
<name>A0A7Y2E9K7_UNCEI</name>
<dbReference type="GO" id="GO:0006508">
    <property type="term" value="P:proteolysis"/>
    <property type="evidence" value="ECO:0007669"/>
    <property type="project" value="UniProtKB-KW"/>
</dbReference>
<keyword evidence="5" id="KW-0812">Transmembrane</keyword>
<keyword evidence="3" id="KW-0378">Hydrolase</keyword>
<dbReference type="GO" id="GO:0008236">
    <property type="term" value="F:serine-type peptidase activity"/>
    <property type="evidence" value="ECO:0007669"/>
    <property type="project" value="UniProtKB-KW"/>
</dbReference>
<evidence type="ECO:0000313" key="8">
    <source>
        <dbReference type="Proteomes" id="UP000547674"/>
    </source>
</evidence>
<keyword evidence="5" id="KW-1133">Transmembrane helix</keyword>
<dbReference type="Gene3D" id="6.20.330.10">
    <property type="match status" value="1"/>
</dbReference>
<keyword evidence="5" id="KW-0472">Membrane</keyword>